<dbReference type="RefSeq" id="WP_119101772.1">
    <property type="nucleotide sequence ID" value="NZ_QXMJ01000133.1"/>
</dbReference>
<dbReference type="AlphaFoldDB" id="A0A505DMJ9"/>
<dbReference type="InterPro" id="IPR027417">
    <property type="entry name" value="P-loop_NTPase"/>
</dbReference>
<evidence type="ECO:0000313" key="3">
    <source>
        <dbReference type="EMBL" id="TPQ20641.1"/>
    </source>
</evidence>
<comment type="caution">
    <text evidence="3">The sequence shown here is derived from an EMBL/GenBank/DDBJ whole genome shotgun (WGS) entry which is preliminary data.</text>
</comment>
<dbReference type="PRINTS" id="PR00364">
    <property type="entry name" value="DISEASERSIST"/>
</dbReference>
<name>A0A505DMJ9_9ACTN</name>
<accession>A0A505DMJ9</accession>
<dbReference type="InterPro" id="IPR053137">
    <property type="entry name" value="NLR-like"/>
</dbReference>
<proteinExistence type="predicted"/>
<dbReference type="Pfam" id="PF13424">
    <property type="entry name" value="TPR_12"/>
    <property type="match status" value="2"/>
</dbReference>
<dbReference type="GO" id="GO:0043531">
    <property type="term" value="F:ADP binding"/>
    <property type="evidence" value="ECO:0007669"/>
    <property type="project" value="InterPro"/>
</dbReference>
<evidence type="ECO:0000313" key="4">
    <source>
        <dbReference type="Proteomes" id="UP000317378"/>
    </source>
</evidence>
<dbReference type="OrthoDB" id="127785at2"/>
<evidence type="ECO:0000259" key="2">
    <source>
        <dbReference type="Pfam" id="PF13401"/>
    </source>
</evidence>
<organism evidence="3 4">
    <name type="scientific">Streptomyces sporangiiformans</name>
    <dbReference type="NCBI Taxonomy" id="2315329"/>
    <lineage>
        <taxon>Bacteria</taxon>
        <taxon>Bacillati</taxon>
        <taxon>Actinomycetota</taxon>
        <taxon>Actinomycetes</taxon>
        <taxon>Kitasatosporales</taxon>
        <taxon>Streptomycetaceae</taxon>
        <taxon>Streptomyces</taxon>
    </lineage>
</organism>
<sequence length="952" mass="104441">MLSELMGRHMPEIAEDGSDDESQSVQNVWSSGNSYGAVRDINIYQGVDTAGPSRGSGPGLFSVRPPYGRLTTEVRGREELIDLLLEEVSTAEPRLSVVHGLGGSGKSTVALSVASRAREQGRQVWWVSAADPATLHSGLRQLAVELGVDPKLVRAAWEGELSAPDLLWRSLDAQDRRWLLVIDEADDPTPMSARGGLPADGNGWLRRSRSGAVLITTRDGNPDLWRHAVIHSLRELRPWEAASVLLDQLSAVGLETADDAHDLRGAALCLADTLGGLPLALQMAGSYLGVQCRRQLRRVGSASDAVAYAASTLRAYDAQVRSNVALLDSADSRAGSSRRHFENSGRVRVTATWERSLRLLEDRGMPEARILLQVFACYESTPIPLRALDPEVLSQSPLFPQGMDALRRDDALEALCDFAIVEEALLHSDQGSVTCLKVHRLVGETVAAQTAEEGTHADIWSLAVHLLAEAASSAPTHEGEALWWTMAAPHCLRLMQRCPTPTAAVPTLIHLARSAVATLKDLGSLSSSVALATACYELAVRTLGADDRETLLCRFTYARALGIDSRGPEATAEIRATWQAQERLLGGEHPETLASRSYYADRICVEGHYSEAERHLAETAAICVRVLGPDDAETLMAENRYAIALRKLGRYRESVELHRHVLARREVTLGSTHMEVTRSRNNLAFTLAHMGRYREGEAEYRTNLEARRQLLGPEHPLTLVAMSNLAVLLRDTGHLSEADLLFRQVIDARTETRGGDHTATLIPRNGLIILRTLQGRAAEILGEARDVLESRRRQLGPTHPSTLESVRTLGSVLMAVGRLTEAETYLVEIYTHQLNKLGAEHPFTAAITLELSRLRRAQERYADGLRLARQVAAVWDSGGRGQHLKAFELRYQVATLEHELGELDQSAYGIGLEALQRDMEDAGLAAAPLTETIRREISEISEIRSRRPRHDA</sequence>
<feature type="region of interest" description="Disordered" evidence="1">
    <location>
        <begin position="1"/>
        <end position="27"/>
    </location>
</feature>
<dbReference type="Proteomes" id="UP000317378">
    <property type="component" value="Unassembled WGS sequence"/>
</dbReference>
<dbReference type="EMBL" id="VCHX02000133">
    <property type="protein sequence ID" value="TPQ20641.1"/>
    <property type="molecule type" value="Genomic_DNA"/>
</dbReference>
<evidence type="ECO:0000256" key="1">
    <source>
        <dbReference type="SAM" id="MobiDB-lite"/>
    </source>
</evidence>
<dbReference type="Pfam" id="PF13401">
    <property type="entry name" value="AAA_22"/>
    <property type="match status" value="1"/>
</dbReference>
<keyword evidence="4" id="KW-1185">Reference proteome</keyword>
<protein>
    <submittedName>
        <fullName evidence="3">Tetratricopeptide repeat protein</fullName>
    </submittedName>
</protein>
<dbReference type="PANTHER" id="PTHR46082:SF6">
    <property type="entry name" value="AAA+ ATPASE DOMAIN-CONTAINING PROTEIN-RELATED"/>
    <property type="match status" value="1"/>
</dbReference>
<feature type="domain" description="ORC1/DEAH AAA+ ATPase" evidence="2">
    <location>
        <begin position="94"/>
        <end position="187"/>
    </location>
</feature>
<feature type="compositionally biased region" description="Acidic residues" evidence="1">
    <location>
        <begin position="13"/>
        <end position="22"/>
    </location>
</feature>
<dbReference type="InterPro" id="IPR049945">
    <property type="entry name" value="AAA_22"/>
</dbReference>
<dbReference type="SUPFAM" id="SSF52540">
    <property type="entry name" value="P-loop containing nucleoside triphosphate hydrolases"/>
    <property type="match status" value="1"/>
</dbReference>
<reference evidence="3 4" key="1">
    <citation type="submission" date="2019-06" db="EMBL/GenBank/DDBJ databases">
        <title>Streptomyces sporangiiformans sp. nov., a novel actinomycete isolated from soil in Mount Song.</title>
        <authorList>
            <person name="Han L."/>
        </authorList>
    </citation>
    <scope>NUCLEOTIDE SEQUENCE [LARGE SCALE GENOMIC DNA]</scope>
    <source>
        <strain evidence="3 4">NEAU-SSA 1</strain>
    </source>
</reference>
<dbReference type="SUPFAM" id="SSF48452">
    <property type="entry name" value="TPR-like"/>
    <property type="match status" value="2"/>
</dbReference>
<gene>
    <name evidence="3" type="ORF">FGD71_019645</name>
</gene>
<dbReference type="InterPro" id="IPR011990">
    <property type="entry name" value="TPR-like_helical_dom_sf"/>
</dbReference>
<feature type="compositionally biased region" description="Basic and acidic residues" evidence="1">
    <location>
        <begin position="1"/>
        <end position="12"/>
    </location>
</feature>
<dbReference type="Gene3D" id="3.40.50.300">
    <property type="entry name" value="P-loop containing nucleotide triphosphate hydrolases"/>
    <property type="match status" value="1"/>
</dbReference>
<dbReference type="Gene3D" id="1.25.40.10">
    <property type="entry name" value="Tetratricopeptide repeat domain"/>
    <property type="match status" value="2"/>
</dbReference>
<dbReference type="PANTHER" id="PTHR46082">
    <property type="entry name" value="ATP/GTP-BINDING PROTEIN-RELATED"/>
    <property type="match status" value="1"/>
</dbReference>